<dbReference type="SUPFAM" id="SSF52821">
    <property type="entry name" value="Rhodanese/Cell cycle control phosphatase"/>
    <property type="match status" value="1"/>
</dbReference>
<evidence type="ECO:0000313" key="3">
    <source>
        <dbReference type="Proteomes" id="UP000266016"/>
    </source>
</evidence>
<dbReference type="InterPro" id="IPR036873">
    <property type="entry name" value="Rhodanese-like_dom_sf"/>
</dbReference>
<dbReference type="EMBL" id="QWVS01000064">
    <property type="protein sequence ID" value="RID81598.1"/>
    <property type="molecule type" value="Genomic_DNA"/>
</dbReference>
<dbReference type="CDD" id="cd00158">
    <property type="entry name" value="RHOD"/>
    <property type="match status" value="1"/>
</dbReference>
<dbReference type="PANTHER" id="PTHR43031">
    <property type="entry name" value="FAD-DEPENDENT OXIDOREDUCTASE"/>
    <property type="match status" value="1"/>
</dbReference>
<reference evidence="2 3" key="1">
    <citation type="submission" date="2018-08" db="EMBL/GenBank/DDBJ databases">
        <title>Bacillus jemisoniae sp. nov., Bacillus chryseoplanitiae sp. nov., Bacillus resnikiae sp. nov., and Bacillus frankliniae sp. nov., isolated from Viking spacecraft and associated surfaces.</title>
        <authorList>
            <person name="Seuylemezian A."/>
            <person name="Vaishampayan P."/>
        </authorList>
    </citation>
    <scope>NUCLEOTIDE SEQUENCE [LARGE SCALE GENOMIC DNA]</scope>
    <source>
        <strain evidence="2 3">MA001</strain>
    </source>
</reference>
<accession>A0A398AXZ0</accession>
<name>A0A398AXZ0_9BACI</name>
<dbReference type="PROSITE" id="PS50206">
    <property type="entry name" value="RHODANESE_3"/>
    <property type="match status" value="1"/>
</dbReference>
<sequence>MSWITLLMFLTIAVFALSKALPAKGVKSITTEDLAKDLSLQVKKQYIDVRSEVEYNDRHIPQFSNIPLYLLKQRVNELDKKKPVVIICHSGMRSISAAKTLKKLGFKQIENVSSGINAWKD</sequence>
<dbReference type="Pfam" id="PF00581">
    <property type="entry name" value="Rhodanese"/>
    <property type="match status" value="1"/>
</dbReference>
<dbReference type="Proteomes" id="UP000266016">
    <property type="component" value="Unassembled WGS sequence"/>
</dbReference>
<dbReference type="RefSeq" id="WP_119118973.1">
    <property type="nucleotide sequence ID" value="NZ_QWVS01000064.1"/>
</dbReference>
<dbReference type="PANTHER" id="PTHR43031:SF17">
    <property type="entry name" value="SULFURTRANSFERASE YTWF-RELATED"/>
    <property type="match status" value="1"/>
</dbReference>
<evidence type="ECO:0000313" key="2">
    <source>
        <dbReference type="EMBL" id="RID81598.1"/>
    </source>
</evidence>
<dbReference type="Gene3D" id="3.40.250.10">
    <property type="entry name" value="Rhodanese-like domain"/>
    <property type="match status" value="1"/>
</dbReference>
<organism evidence="2 3">
    <name type="scientific">Peribacillus asahii</name>
    <dbReference type="NCBI Taxonomy" id="228899"/>
    <lineage>
        <taxon>Bacteria</taxon>
        <taxon>Bacillati</taxon>
        <taxon>Bacillota</taxon>
        <taxon>Bacilli</taxon>
        <taxon>Bacillales</taxon>
        <taxon>Bacillaceae</taxon>
        <taxon>Peribacillus</taxon>
    </lineage>
</organism>
<dbReference type="InterPro" id="IPR001763">
    <property type="entry name" value="Rhodanese-like_dom"/>
</dbReference>
<dbReference type="InterPro" id="IPR050229">
    <property type="entry name" value="GlpE_sulfurtransferase"/>
</dbReference>
<feature type="domain" description="Rhodanese" evidence="1">
    <location>
        <begin position="40"/>
        <end position="121"/>
    </location>
</feature>
<dbReference type="AlphaFoldDB" id="A0A398AXZ0"/>
<gene>
    <name evidence="2" type="ORF">D1953_20310</name>
</gene>
<protein>
    <submittedName>
        <fullName evidence="2">Rhodanese-like domain-containing protein</fullName>
    </submittedName>
</protein>
<evidence type="ECO:0000259" key="1">
    <source>
        <dbReference type="PROSITE" id="PS50206"/>
    </source>
</evidence>
<proteinExistence type="predicted"/>
<keyword evidence="3" id="KW-1185">Reference proteome</keyword>
<comment type="caution">
    <text evidence="2">The sequence shown here is derived from an EMBL/GenBank/DDBJ whole genome shotgun (WGS) entry which is preliminary data.</text>
</comment>
<dbReference type="SMART" id="SM00450">
    <property type="entry name" value="RHOD"/>
    <property type="match status" value="1"/>
</dbReference>